<dbReference type="Gene3D" id="3.30.1330.30">
    <property type="match status" value="1"/>
</dbReference>
<dbReference type="OrthoDB" id="95278at2"/>
<evidence type="ECO:0000313" key="1">
    <source>
        <dbReference type="EMBL" id="QNB47041.1"/>
    </source>
</evidence>
<dbReference type="Pfam" id="PF07997">
    <property type="entry name" value="DUF1694"/>
    <property type="match status" value="1"/>
</dbReference>
<reference evidence="1 2" key="1">
    <citation type="journal article" date="2019" name="Front. Microbiol.">
        <title>Thermoanaerosceptrum fracticalcis gen. nov. sp. nov., a Novel Fumarate-Fermenting Microorganism From a Deep Fractured Carbonate Aquifer of the US Great Basin.</title>
        <authorList>
            <person name="Hamilton-Brehm S.D."/>
            <person name="Stewart L.E."/>
            <person name="Zavarin M."/>
            <person name="Caldwell M."/>
            <person name="Lawson P.A."/>
            <person name="Onstott T.C."/>
            <person name="Grzymski J."/>
            <person name="Neveux I."/>
            <person name="Lollar B.S."/>
            <person name="Russell C.E."/>
            <person name="Moser D.P."/>
        </authorList>
    </citation>
    <scope>NUCLEOTIDE SEQUENCE [LARGE SCALE GENOMIC DNA]</scope>
    <source>
        <strain evidence="1 2">DRI-13</strain>
    </source>
</reference>
<dbReference type="InterPro" id="IPR012543">
    <property type="entry name" value="DUF1694"/>
</dbReference>
<sequence>MNDRSELEEIIARGIQGDPELKKDERRKYLGEFRERILKALTFEQIDEPGTYPEIKEAIQDPRAHKLVINQKANLNEAREYIQLARKKGLQFTMVDNPEYTGNIGLVVVSDKAVDVKDIMVK</sequence>
<evidence type="ECO:0000313" key="2">
    <source>
        <dbReference type="Proteomes" id="UP000515847"/>
    </source>
</evidence>
<proteinExistence type="predicted"/>
<organism evidence="1 2">
    <name type="scientific">Thermanaerosceptrum fracticalcis</name>
    <dbReference type="NCBI Taxonomy" id="1712410"/>
    <lineage>
        <taxon>Bacteria</taxon>
        <taxon>Bacillati</taxon>
        <taxon>Bacillota</taxon>
        <taxon>Clostridia</taxon>
        <taxon>Eubacteriales</taxon>
        <taxon>Peptococcaceae</taxon>
        <taxon>Thermanaerosceptrum</taxon>
    </lineage>
</organism>
<dbReference type="EMBL" id="CP045798">
    <property type="protein sequence ID" value="QNB47041.1"/>
    <property type="molecule type" value="Genomic_DNA"/>
</dbReference>
<dbReference type="RefSeq" id="WP_034420594.1">
    <property type="nucleotide sequence ID" value="NZ_CP045798.1"/>
</dbReference>
<gene>
    <name evidence="1" type="ORF">BR63_12415</name>
</gene>
<dbReference type="SUPFAM" id="SSF160515">
    <property type="entry name" value="YueI-like"/>
    <property type="match status" value="1"/>
</dbReference>
<dbReference type="Proteomes" id="UP000515847">
    <property type="component" value="Chromosome"/>
</dbReference>
<dbReference type="InterPro" id="IPR029064">
    <property type="entry name" value="Ribosomal_eL30-like_sf"/>
</dbReference>
<keyword evidence="2" id="KW-1185">Reference proteome</keyword>
<dbReference type="KEGG" id="tfr:BR63_12415"/>
<protein>
    <submittedName>
        <fullName evidence="1">DUF1694 domain-containing protein</fullName>
    </submittedName>
</protein>
<name>A0A7G6E4N7_THEFR</name>
<accession>A0A7G6E4N7</accession>
<dbReference type="AlphaFoldDB" id="A0A7G6E4N7"/>